<dbReference type="InterPro" id="IPR036271">
    <property type="entry name" value="Tet_transcr_reg_TetR-rel_C_sf"/>
</dbReference>
<keyword evidence="7" id="KW-1185">Reference proteome</keyword>
<name>A0A1N7MCB3_9PROT</name>
<evidence type="ECO:0000256" key="3">
    <source>
        <dbReference type="ARBA" id="ARBA00023163"/>
    </source>
</evidence>
<reference evidence="6 7" key="1">
    <citation type="submission" date="2017-01" db="EMBL/GenBank/DDBJ databases">
        <authorList>
            <person name="Mah S.A."/>
            <person name="Swanson W.J."/>
            <person name="Moy G.W."/>
            <person name="Vacquier V.D."/>
        </authorList>
    </citation>
    <scope>NUCLEOTIDE SEQUENCE [LARGE SCALE GENOMIC DNA]</scope>
    <source>
        <strain evidence="6 7">DSM 11589</strain>
    </source>
</reference>
<dbReference type="InterPro" id="IPR009057">
    <property type="entry name" value="Homeodomain-like_sf"/>
</dbReference>
<dbReference type="PROSITE" id="PS01081">
    <property type="entry name" value="HTH_TETR_1"/>
    <property type="match status" value="1"/>
</dbReference>
<dbReference type="STRING" id="80876.SAMN05421779_10428"/>
<dbReference type="InterPro" id="IPR023772">
    <property type="entry name" value="DNA-bd_HTH_TetR-type_CS"/>
</dbReference>
<dbReference type="Proteomes" id="UP000185678">
    <property type="component" value="Unassembled WGS sequence"/>
</dbReference>
<protein>
    <submittedName>
        <fullName evidence="6">Transcriptional regulator, TetR family</fullName>
    </submittedName>
</protein>
<dbReference type="PROSITE" id="PS50977">
    <property type="entry name" value="HTH_TETR_2"/>
    <property type="match status" value="1"/>
</dbReference>
<evidence type="ECO:0000256" key="1">
    <source>
        <dbReference type="ARBA" id="ARBA00023015"/>
    </source>
</evidence>
<gene>
    <name evidence="6" type="ORF">SAMN05421779_10428</name>
</gene>
<dbReference type="InterPro" id="IPR001647">
    <property type="entry name" value="HTH_TetR"/>
</dbReference>
<organism evidence="6 7">
    <name type="scientific">Insolitispirillum peregrinum</name>
    <dbReference type="NCBI Taxonomy" id="80876"/>
    <lineage>
        <taxon>Bacteria</taxon>
        <taxon>Pseudomonadati</taxon>
        <taxon>Pseudomonadota</taxon>
        <taxon>Alphaproteobacteria</taxon>
        <taxon>Rhodospirillales</taxon>
        <taxon>Novispirillaceae</taxon>
        <taxon>Insolitispirillum</taxon>
    </lineage>
</organism>
<dbReference type="AlphaFoldDB" id="A0A1N7MCB3"/>
<evidence type="ECO:0000313" key="6">
    <source>
        <dbReference type="EMBL" id="SIS83744.1"/>
    </source>
</evidence>
<dbReference type="SUPFAM" id="SSF46689">
    <property type="entry name" value="Homeodomain-like"/>
    <property type="match status" value="1"/>
</dbReference>
<accession>A0A1N7MCB3</accession>
<dbReference type="Pfam" id="PF00440">
    <property type="entry name" value="TetR_N"/>
    <property type="match status" value="1"/>
</dbReference>
<dbReference type="Pfam" id="PF14246">
    <property type="entry name" value="TetR_C_7"/>
    <property type="match status" value="1"/>
</dbReference>
<sequence length="218" mass="24192">MDPVETSACPAPRRSKKREAILASARTLFCQEGFVSTSMDAIAAHAQVSKATVYAHFSSKQHLFCEVVSHVTDAYIKLSEDLLDAPLREGLTTIALRFLEMVTKPESVTIYRTLINQGQDFPEMVEAFRDAGPRRIIPAIAHYFRVQSERGRLKIADPLLMATIFLHTVKGEGQGRALGTCISNYPDRVIIDELVTMILTTYAPDRPQADPARQAIST</sequence>
<dbReference type="EMBL" id="FTOA01000004">
    <property type="protein sequence ID" value="SIS83744.1"/>
    <property type="molecule type" value="Genomic_DNA"/>
</dbReference>
<evidence type="ECO:0000256" key="4">
    <source>
        <dbReference type="PROSITE-ProRule" id="PRU00335"/>
    </source>
</evidence>
<feature type="DNA-binding region" description="H-T-H motif" evidence="4">
    <location>
        <begin position="38"/>
        <end position="57"/>
    </location>
</feature>
<dbReference type="GO" id="GO:0003700">
    <property type="term" value="F:DNA-binding transcription factor activity"/>
    <property type="evidence" value="ECO:0007669"/>
    <property type="project" value="TreeGrafter"/>
</dbReference>
<evidence type="ECO:0000259" key="5">
    <source>
        <dbReference type="PROSITE" id="PS50977"/>
    </source>
</evidence>
<dbReference type="GO" id="GO:0000976">
    <property type="term" value="F:transcription cis-regulatory region binding"/>
    <property type="evidence" value="ECO:0007669"/>
    <property type="project" value="TreeGrafter"/>
</dbReference>
<keyword evidence="3" id="KW-0804">Transcription</keyword>
<evidence type="ECO:0000256" key="2">
    <source>
        <dbReference type="ARBA" id="ARBA00023125"/>
    </source>
</evidence>
<dbReference type="Gene3D" id="1.10.10.60">
    <property type="entry name" value="Homeodomain-like"/>
    <property type="match status" value="1"/>
</dbReference>
<evidence type="ECO:0000313" key="7">
    <source>
        <dbReference type="Proteomes" id="UP000185678"/>
    </source>
</evidence>
<dbReference type="PANTHER" id="PTHR30055:SF146">
    <property type="entry name" value="HTH-TYPE TRANSCRIPTIONAL DUAL REGULATOR CECR"/>
    <property type="match status" value="1"/>
</dbReference>
<dbReference type="SUPFAM" id="SSF48498">
    <property type="entry name" value="Tetracyclin repressor-like, C-terminal domain"/>
    <property type="match status" value="1"/>
</dbReference>
<dbReference type="PANTHER" id="PTHR30055">
    <property type="entry name" value="HTH-TYPE TRANSCRIPTIONAL REGULATOR RUTR"/>
    <property type="match status" value="1"/>
</dbReference>
<proteinExistence type="predicted"/>
<dbReference type="Gene3D" id="1.10.357.10">
    <property type="entry name" value="Tetracycline Repressor, domain 2"/>
    <property type="match status" value="1"/>
</dbReference>
<feature type="domain" description="HTH tetR-type" evidence="5">
    <location>
        <begin position="15"/>
        <end position="75"/>
    </location>
</feature>
<dbReference type="InterPro" id="IPR039536">
    <property type="entry name" value="TetR_C_Proteobacteria"/>
</dbReference>
<dbReference type="PRINTS" id="PR00455">
    <property type="entry name" value="HTHTETR"/>
</dbReference>
<dbReference type="FunFam" id="1.10.10.60:FF:000141">
    <property type="entry name" value="TetR family transcriptional regulator"/>
    <property type="match status" value="1"/>
</dbReference>
<keyword evidence="1" id="KW-0805">Transcription regulation</keyword>
<dbReference type="InterPro" id="IPR050109">
    <property type="entry name" value="HTH-type_TetR-like_transc_reg"/>
</dbReference>
<keyword evidence="2 4" id="KW-0238">DNA-binding</keyword>